<dbReference type="PANTHER" id="PTHR35190:SF1">
    <property type="entry name" value="PEPTIDASE C45 HYDROLASE DOMAIN-CONTAINING PROTEIN"/>
    <property type="match status" value="1"/>
</dbReference>
<dbReference type="EMBL" id="WJKJ01000328">
    <property type="protein sequence ID" value="MBD3365517.1"/>
    <property type="molecule type" value="Genomic_DNA"/>
</dbReference>
<dbReference type="InterPro" id="IPR047803">
    <property type="entry name" value="DCD1A/B-like"/>
</dbReference>
<accession>A0A9D5QDX8</accession>
<evidence type="ECO:0000313" key="2">
    <source>
        <dbReference type="Proteomes" id="UP000630660"/>
    </source>
</evidence>
<name>A0A9D5QDX8_UNCW3</name>
<dbReference type="PANTHER" id="PTHR35190">
    <property type="entry name" value="PROTEIN DCD1B"/>
    <property type="match status" value="1"/>
</dbReference>
<protein>
    <recommendedName>
        <fullName evidence="3">Peptidase C45</fullName>
    </recommendedName>
</protein>
<gene>
    <name evidence="1" type="ORF">GF359_09920</name>
</gene>
<sequence length="431" mass="48684">MNTFPGHIVKGMVLVFVTGFGCIFCHREKPSEVKGRLETRSGQTILTVWGSHYDMGYAQGYLLGNDFLELFDEYFLDDICYSEDYEIKTRPHVIENCIDPNLTPYGEELQGLYDGWRQVSEDSGWSTVSTVLGRSLDIIDLYAVQFIPDLAFEFYSSQMCSSISAWGGATESDPDAAGGVIYCRILDWDPDDALIENSVIVVYNPEGEIGWVSFGYPFFIGCLTGVSQDGVCASYNLEQRHHETAEEAEKFWPVLWSIRRGLESDCNSDGSHTADDIYTEISAHRHKGAHIIHCAQPYLQKQDKPAFVIETNSTGRTLRYSDDEPDIAPHHLIATNHFRSLYAPSNCSRYSELLAELTNDPEVTTERAWALEDSVMTPWSVMKVLIRPDNLDFWLAWGDEIAQSLDNAVYYELDALLDTSSTSLDKGEYYD</sequence>
<evidence type="ECO:0008006" key="3">
    <source>
        <dbReference type="Google" id="ProtNLM"/>
    </source>
</evidence>
<comment type="caution">
    <text evidence="1">The sequence shown here is derived from an EMBL/GenBank/DDBJ whole genome shotgun (WGS) entry which is preliminary data.</text>
</comment>
<proteinExistence type="predicted"/>
<dbReference type="AlphaFoldDB" id="A0A9D5QDX8"/>
<evidence type="ECO:0000313" key="1">
    <source>
        <dbReference type="EMBL" id="MBD3365517.1"/>
    </source>
</evidence>
<dbReference type="Gene3D" id="3.60.60.10">
    <property type="entry name" value="Penicillin V Acylase, Chain A"/>
    <property type="match status" value="1"/>
</dbReference>
<organism evidence="1 2">
    <name type="scientific">candidate division WOR-3 bacterium</name>
    <dbReference type="NCBI Taxonomy" id="2052148"/>
    <lineage>
        <taxon>Bacteria</taxon>
        <taxon>Bacteria division WOR-3</taxon>
    </lineage>
</organism>
<reference evidence="1" key="1">
    <citation type="submission" date="2019-11" db="EMBL/GenBank/DDBJ databases">
        <title>Microbial mats filling the niche in hypersaline microbial mats.</title>
        <authorList>
            <person name="Wong H.L."/>
            <person name="Macleod F.I."/>
            <person name="White R.A. III"/>
            <person name="Burns B.P."/>
        </authorList>
    </citation>
    <scope>NUCLEOTIDE SEQUENCE</scope>
    <source>
        <strain evidence="1">Bin_327</strain>
    </source>
</reference>
<dbReference type="Proteomes" id="UP000630660">
    <property type="component" value="Unassembled WGS sequence"/>
</dbReference>